<dbReference type="Gene3D" id="1.25.40.20">
    <property type="entry name" value="Ankyrin repeat-containing domain"/>
    <property type="match status" value="2"/>
</dbReference>
<evidence type="ECO:0000256" key="2">
    <source>
        <dbReference type="SAM" id="MobiDB-lite"/>
    </source>
</evidence>
<accession>A0A2S2PR59</accession>
<dbReference type="EMBL" id="GGMR01019179">
    <property type="protein sequence ID" value="MBY31798.1"/>
    <property type="molecule type" value="Transcribed_RNA"/>
</dbReference>
<dbReference type="InterPro" id="IPR002110">
    <property type="entry name" value="Ankyrin_rpt"/>
</dbReference>
<gene>
    <name evidence="3" type="primary">Ankrd54</name>
    <name evidence="3" type="ORF">g.4374</name>
</gene>
<dbReference type="AlphaFoldDB" id="A0A2S2PR59"/>
<dbReference type="SUPFAM" id="SSF48403">
    <property type="entry name" value="Ankyrin repeat"/>
    <property type="match status" value="1"/>
</dbReference>
<proteinExistence type="predicted"/>
<name>A0A2S2PR59_SCHGA</name>
<evidence type="ECO:0000256" key="1">
    <source>
        <dbReference type="PROSITE-ProRule" id="PRU00023"/>
    </source>
</evidence>
<organism evidence="3">
    <name type="scientific">Schizaphis graminum</name>
    <name type="common">Green bug aphid</name>
    <dbReference type="NCBI Taxonomy" id="13262"/>
    <lineage>
        <taxon>Eukaryota</taxon>
        <taxon>Metazoa</taxon>
        <taxon>Ecdysozoa</taxon>
        <taxon>Arthropoda</taxon>
        <taxon>Hexapoda</taxon>
        <taxon>Insecta</taxon>
        <taxon>Pterygota</taxon>
        <taxon>Neoptera</taxon>
        <taxon>Paraneoptera</taxon>
        <taxon>Hemiptera</taxon>
        <taxon>Sternorrhyncha</taxon>
        <taxon>Aphidomorpha</taxon>
        <taxon>Aphidoidea</taxon>
        <taxon>Aphididae</taxon>
        <taxon>Aphidini</taxon>
        <taxon>Schizaphis</taxon>
    </lineage>
</organism>
<dbReference type="Pfam" id="PF12796">
    <property type="entry name" value="Ank_2"/>
    <property type="match status" value="1"/>
</dbReference>
<keyword evidence="1" id="KW-0040">ANK repeat</keyword>
<dbReference type="PANTHER" id="PTHR22677">
    <property type="entry name" value="ANKYRIN REPEAT DOMAIN-CONTAINING PROTEIN 60"/>
    <property type="match status" value="1"/>
</dbReference>
<protein>
    <submittedName>
        <fullName evidence="3">Ankyrin repeat domain-containing protein 54</fullName>
    </submittedName>
</protein>
<feature type="repeat" description="ANK" evidence="1">
    <location>
        <begin position="189"/>
        <end position="221"/>
    </location>
</feature>
<dbReference type="PROSITE" id="PS50297">
    <property type="entry name" value="ANK_REP_REGION"/>
    <property type="match status" value="2"/>
</dbReference>
<dbReference type="InterPro" id="IPR036770">
    <property type="entry name" value="Ankyrin_rpt-contain_sf"/>
</dbReference>
<feature type="region of interest" description="Disordered" evidence="2">
    <location>
        <begin position="1"/>
        <end position="33"/>
    </location>
</feature>
<dbReference type="SMART" id="SM00248">
    <property type="entry name" value="ANK"/>
    <property type="match status" value="4"/>
</dbReference>
<dbReference type="PANTHER" id="PTHR22677:SF4">
    <property type="entry name" value="USHER SYNDROME TYPE-1G PROTEIN-LIKE PROTEIN"/>
    <property type="match status" value="1"/>
</dbReference>
<dbReference type="InterPro" id="IPR039323">
    <property type="entry name" value="ANKRD_45/46/60"/>
</dbReference>
<dbReference type="PROSITE" id="PS50088">
    <property type="entry name" value="ANK_REPEAT"/>
    <property type="match status" value="2"/>
</dbReference>
<reference evidence="3" key="1">
    <citation type="submission" date="2018-04" db="EMBL/GenBank/DDBJ databases">
        <title>Transcriptome of Schizaphis graminum biotype I.</title>
        <authorList>
            <person name="Scully E.D."/>
            <person name="Geib S.M."/>
            <person name="Palmer N.A."/>
            <person name="Koch K."/>
            <person name="Bradshaw J."/>
            <person name="Heng-Moss T."/>
            <person name="Sarath G."/>
        </authorList>
    </citation>
    <scope>NUCLEOTIDE SEQUENCE</scope>
</reference>
<feature type="repeat" description="ANK" evidence="1">
    <location>
        <begin position="222"/>
        <end position="254"/>
    </location>
</feature>
<sequence length="342" mass="37972">MLAGTSDSDRDFEDMTSNDSGVESSTDNDDCAQPRFNKRLVSSAEMSLVPVRRIKNHDFPLSLCLNSISEPPIVFARPMINEIPGRKFKCLFELANPAFPGTLDRFQSCLTPIQEYTEMLLKMEKKGSSTQSKSNIGPCRAHSCRSYMRSNAFQSRDSHKLCRAANMNNTELLEQFLKNGVDPNCWDSRKRTPLHLAASKGYAEAVGLLLKYGANPNIKDALGNTPLHLAACTHHMDVVTLLLKGGTDVSSCDAQGRSPLHLAQSKLRLLTHCKSDVCTSVKQTVLQVIEMLLAYFDKKNSSDEAELLNAFQTRLQISDTGERVSTEIQDLLNNLSTLKLNK</sequence>
<dbReference type="PRINTS" id="PR01415">
    <property type="entry name" value="ANKYRIN"/>
</dbReference>
<evidence type="ECO:0000313" key="3">
    <source>
        <dbReference type="EMBL" id="MBY31798.1"/>
    </source>
</evidence>